<evidence type="ECO:0000313" key="4">
    <source>
        <dbReference type="Proteomes" id="UP000245412"/>
    </source>
</evidence>
<organism evidence="3 4">
    <name type="scientific">Murimonas intestini</name>
    <dbReference type="NCBI Taxonomy" id="1337051"/>
    <lineage>
        <taxon>Bacteria</taxon>
        <taxon>Bacillati</taxon>
        <taxon>Bacillota</taxon>
        <taxon>Clostridia</taxon>
        <taxon>Lachnospirales</taxon>
        <taxon>Lachnospiraceae</taxon>
        <taxon>Murimonas</taxon>
    </lineage>
</organism>
<comment type="caution">
    <text evidence="3">The sequence shown here is derived from an EMBL/GenBank/DDBJ whole genome shotgun (WGS) entry which is preliminary data.</text>
</comment>
<reference evidence="3 4" key="1">
    <citation type="submission" date="2018-05" db="EMBL/GenBank/DDBJ databases">
        <authorList>
            <person name="Goeker M."/>
            <person name="Huntemann M."/>
            <person name="Clum A."/>
            <person name="Pillay M."/>
            <person name="Palaniappan K."/>
            <person name="Varghese N."/>
            <person name="Mikhailova N."/>
            <person name="Stamatis D."/>
            <person name="Reddy T."/>
            <person name="Daum C."/>
            <person name="Shapiro N."/>
            <person name="Ivanova N."/>
            <person name="Kyrpides N."/>
            <person name="Woyke T."/>
        </authorList>
    </citation>
    <scope>NUCLEOTIDE SEQUENCE [LARGE SCALE GENOMIC DNA]</scope>
    <source>
        <strain evidence="3 4">DSM 26524</strain>
    </source>
</reference>
<dbReference type="AlphaFoldDB" id="A0AB73T6I9"/>
<protein>
    <submittedName>
        <fullName evidence="3">Glycosyltransferase involved in cell wall biosynthesis</fullName>
    </submittedName>
</protein>
<evidence type="ECO:0000313" key="3">
    <source>
        <dbReference type="EMBL" id="PWJ77195.1"/>
    </source>
</evidence>
<evidence type="ECO:0000259" key="2">
    <source>
        <dbReference type="Pfam" id="PF13439"/>
    </source>
</evidence>
<dbReference type="GO" id="GO:0016757">
    <property type="term" value="F:glycosyltransferase activity"/>
    <property type="evidence" value="ECO:0007669"/>
    <property type="project" value="InterPro"/>
</dbReference>
<dbReference type="Gene3D" id="3.40.50.2000">
    <property type="entry name" value="Glycogen Phosphorylase B"/>
    <property type="match status" value="2"/>
</dbReference>
<dbReference type="InterPro" id="IPR001296">
    <property type="entry name" value="Glyco_trans_1"/>
</dbReference>
<dbReference type="PANTHER" id="PTHR45947">
    <property type="entry name" value="SULFOQUINOVOSYL TRANSFERASE SQD2"/>
    <property type="match status" value="1"/>
</dbReference>
<proteinExistence type="predicted"/>
<evidence type="ECO:0000259" key="1">
    <source>
        <dbReference type="Pfam" id="PF00534"/>
    </source>
</evidence>
<dbReference type="SUPFAM" id="SSF53756">
    <property type="entry name" value="UDP-Glycosyltransferase/glycogen phosphorylase"/>
    <property type="match status" value="1"/>
</dbReference>
<dbReference type="Pfam" id="PF00534">
    <property type="entry name" value="Glycos_transf_1"/>
    <property type="match status" value="1"/>
</dbReference>
<dbReference type="Proteomes" id="UP000245412">
    <property type="component" value="Unassembled WGS sequence"/>
</dbReference>
<dbReference type="InterPro" id="IPR028098">
    <property type="entry name" value="Glyco_trans_4-like_N"/>
</dbReference>
<dbReference type="RefSeq" id="WP_257497460.1">
    <property type="nucleotide sequence ID" value="NZ_JANKBI010000002.1"/>
</dbReference>
<name>A0AB73T6I9_9FIRM</name>
<sequence length="372" mass="43515">MRPIRILNLFTIMNRGGAETMVMNYYRHMDRTKVQFDFLVHRQEQGAYDDEIDALGGRIYRTMPLYPLNFLKYKKWVGEFLNEHNEYQIVHSHMSESGYFFFKEAKKRGVQVLICHAHNAAKGWNMKMFVRTYFKYQIRKYCTYMFSCGMEAGEWLFGKKNTDKLIIQHNAISAKDYSYCPEVREKIRKDLNLKERFTIGLVARFSYQKNHMFLLDVFEAILNEHSDGMLLLVGSGELKEKIEEEIQRRSMRDAVIMTGLRTDIPDLLQAMDAFVMPSHFEGLSVAIVEAQAAGLPCFISDKVPIECKLTDLVQQIPLSQEPKVWAKAILDAKEIKRRDTYNEIVAAKFDIKENAKWMQDFYMESIGVLVHD</sequence>
<dbReference type="InterPro" id="IPR050194">
    <property type="entry name" value="Glycosyltransferase_grp1"/>
</dbReference>
<dbReference type="CDD" id="cd03812">
    <property type="entry name" value="GT4_CapH-like"/>
    <property type="match status" value="1"/>
</dbReference>
<dbReference type="Pfam" id="PF13439">
    <property type="entry name" value="Glyco_transf_4"/>
    <property type="match status" value="1"/>
</dbReference>
<gene>
    <name evidence="3" type="ORF">C7383_10336</name>
</gene>
<feature type="domain" description="Glycosyl transferase family 1" evidence="1">
    <location>
        <begin position="184"/>
        <end position="307"/>
    </location>
</feature>
<dbReference type="PANTHER" id="PTHR45947:SF3">
    <property type="entry name" value="SULFOQUINOVOSYL TRANSFERASE SQD2"/>
    <property type="match status" value="1"/>
</dbReference>
<keyword evidence="4" id="KW-1185">Reference proteome</keyword>
<dbReference type="EMBL" id="QGGY01000003">
    <property type="protein sequence ID" value="PWJ77195.1"/>
    <property type="molecule type" value="Genomic_DNA"/>
</dbReference>
<feature type="domain" description="Glycosyltransferase subfamily 4-like N-terminal" evidence="2">
    <location>
        <begin position="16"/>
        <end position="137"/>
    </location>
</feature>
<accession>A0AB73T6I9</accession>